<dbReference type="Proteomes" id="UP001527052">
    <property type="component" value="Unassembled WGS sequence"/>
</dbReference>
<accession>A0ABT4EVK2</accession>
<dbReference type="EMBL" id="JAMDLZ010000040">
    <property type="protein sequence ID" value="MCY9549048.1"/>
    <property type="molecule type" value="Genomic_DNA"/>
</dbReference>
<gene>
    <name evidence="1" type="ORF">M5W82_19370</name>
</gene>
<dbReference type="RefSeq" id="WP_268639050.1">
    <property type="nucleotide sequence ID" value="NZ_JAMDLZ010000040.1"/>
</dbReference>
<evidence type="ECO:0000313" key="2">
    <source>
        <dbReference type="Proteomes" id="UP001527052"/>
    </source>
</evidence>
<name>A0ABT4EVK2_9BACI</name>
<sequence>MAEDITTNFKKHVNITSHREHDRLNNSKAMISKKITKECVDKLIEDIDKTLRTSK</sequence>
<reference evidence="1 2" key="1">
    <citation type="submission" date="2022-05" db="EMBL/GenBank/DDBJ databases">
        <title>Genome Sequencing of Bee-Associated Microbes.</title>
        <authorList>
            <person name="Dunlap C."/>
        </authorList>
    </citation>
    <scope>NUCLEOTIDE SEQUENCE [LARGE SCALE GENOMIC DNA]</scope>
    <source>
        <strain evidence="1 2">NRRL BD-083</strain>
    </source>
</reference>
<comment type="caution">
    <text evidence="1">The sequence shown here is derived from an EMBL/GenBank/DDBJ whole genome shotgun (WGS) entry which is preliminary data.</text>
</comment>
<keyword evidence="2" id="KW-1185">Reference proteome</keyword>
<proteinExistence type="predicted"/>
<evidence type="ECO:0000313" key="1">
    <source>
        <dbReference type="EMBL" id="MCY9549048.1"/>
    </source>
</evidence>
<protein>
    <submittedName>
        <fullName evidence="1">Uncharacterized protein</fullName>
    </submittedName>
</protein>
<organism evidence="1 2">
    <name type="scientific">Lysinibacillus xylanilyticus</name>
    <dbReference type="NCBI Taxonomy" id="582475"/>
    <lineage>
        <taxon>Bacteria</taxon>
        <taxon>Bacillati</taxon>
        <taxon>Bacillota</taxon>
        <taxon>Bacilli</taxon>
        <taxon>Bacillales</taxon>
        <taxon>Bacillaceae</taxon>
        <taxon>Lysinibacillus</taxon>
    </lineage>
</organism>